<keyword evidence="3 7" id="KW-0547">Nucleotide-binding</keyword>
<feature type="binding site" evidence="7">
    <location>
        <position position="117"/>
    </location>
    <ligand>
        <name>Zn(2+)</name>
        <dbReference type="ChEBI" id="CHEBI:29105"/>
    </ligand>
</feature>
<dbReference type="PRINTS" id="PR00987">
    <property type="entry name" value="TRNASYNTHGLU"/>
</dbReference>
<feature type="short sequence motif" description="'KMSKS' region" evidence="7">
    <location>
        <begin position="259"/>
        <end position="263"/>
    </location>
</feature>
<dbReference type="Pfam" id="PF00749">
    <property type="entry name" value="tRNA-synt_1c"/>
    <property type="match status" value="1"/>
</dbReference>
<dbReference type="HAMAP" id="MF_01428">
    <property type="entry name" value="Glu_Q_tRNA_synth"/>
    <property type="match status" value="1"/>
</dbReference>
<accession>A0A6L5XMY2</accession>
<keyword evidence="1 7" id="KW-0436">Ligase</keyword>
<dbReference type="InterPro" id="IPR000924">
    <property type="entry name" value="Glu/Gln-tRNA-synth"/>
</dbReference>
<evidence type="ECO:0000256" key="6">
    <source>
        <dbReference type="ARBA" id="ARBA00023146"/>
    </source>
</evidence>
<protein>
    <recommendedName>
        <fullName evidence="7">Glutamyl-Q tRNA(Asp) synthetase</fullName>
        <shortName evidence="7">Glu-Q-RSs</shortName>
        <ecNumber evidence="7">6.1.1.-</ecNumber>
    </recommendedName>
</protein>
<evidence type="ECO:0000256" key="8">
    <source>
        <dbReference type="RuleBase" id="RU363037"/>
    </source>
</evidence>
<dbReference type="InterPro" id="IPR049940">
    <property type="entry name" value="GluQ/Sye"/>
</dbReference>
<feature type="binding site" evidence="7">
    <location>
        <position position="203"/>
    </location>
    <ligand>
        <name>L-glutamate</name>
        <dbReference type="ChEBI" id="CHEBI:29985"/>
    </ligand>
</feature>
<keyword evidence="6 7" id="KW-0030">Aminoacyl-tRNA synthetase</keyword>
<dbReference type="PANTHER" id="PTHR43311">
    <property type="entry name" value="GLUTAMATE--TRNA LIGASE"/>
    <property type="match status" value="1"/>
</dbReference>
<evidence type="ECO:0000259" key="9">
    <source>
        <dbReference type="Pfam" id="PF00749"/>
    </source>
</evidence>
<feature type="binding site" evidence="7">
    <location>
        <position position="115"/>
    </location>
    <ligand>
        <name>Zn(2+)</name>
        <dbReference type="ChEBI" id="CHEBI:29105"/>
    </ligand>
</feature>
<keyword evidence="2 7" id="KW-0479">Metal-binding</keyword>
<dbReference type="InterPro" id="IPR022380">
    <property type="entry name" value="Glu-Q_tRNA(Asp)_Synthase"/>
</dbReference>
<reference evidence="10 11" key="1">
    <citation type="submission" date="2019-09" db="EMBL/GenBank/DDBJ databases">
        <title>In-depth cultivation of the pig gut microbiome towards novel bacterial diversity and tailored functional studies.</title>
        <authorList>
            <person name="Wylensek D."/>
            <person name="Hitch T.C.A."/>
            <person name="Clavel T."/>
        </authorList>
    </citation>
    <scope>NUCLEOTIDE SEQUENCE [LARGE SCALE GENOMIC DNA]</scope>
    <source>
        <strain evidence="10 11">PG-178-WT-4</strain>
    </source>
</reference>
<evidence type="ECO:0000256" key="5">
    <source>
        <dbReference type="ARBA" id="ARBA00022840"/>
    </source>
</evidence>
<evidence type="ECO:0000256" key="7">
    <source>
        <dbReference type="HAMAP-Rule" id="MF_01428"/>
    </source>
</evidence>
<keyword evidence="8" id="KW-0648">Protein biosynthesis</keyword>
<dbReference type="InterPro" id="IPR020058">
    <property type="entry name" value="Glu/Gln-tRNA-synth_Ib_cat-dom"/>
</dbReference>
<dbReference type="GO" id="GO:0005829">
    <property type="term" value="C:cytosol"/>
    <property type="evidence" value="ECO:0007669"/>
    <property type="project" value="TreeGrafter"/>
</dbReference>
<feature type="binding site" evidence="7">
    <location>
        <begin position="15"/>
        <end position="19"/>
    </location>
    <ligand>
        <name>L-glutamate</name>
        <dbReference type="ChEBI" id="CHEBI:29985"/>
    </ligand>
</feature>
<gene>
    <name evidence="7" type="primary">gluQ</name>
    <name evidence="10" type="ORF">FYJ44_10570</name>
</gene>
<dbReference type="NCBIfam" id="NF004315">
    <property type="entry name" value="PRK05710.1-4"/>
    <property type="match status" value="1"/>
</dbReference>
<dbReference type="RefSeq" id="WP_154511877.1">
    <property type="nucleotide sequence ID" value="NZ_VUMH01000010.1"/>
</dbReference>
<comment type="cofactor">
    <cofactor evidence="7">
        <name>Zn(2+)</name>
        <dbReference type="ChEBI" id="CHEBI:29105"/>
    </cofactor>
    <text evidence="7">Binds 1 zinc ion per subunit.</text>
</comment>
<sequence>MPPCGADGSARICGRLAPSPTGYAHLGNAWAFLLAWLAVRARKGVLILRLEDIDPQRSRPEFAAALLEDLRWLGLDWDQGPDVGGPLGPYEQSRRGAAYAEALARLEAAGLTYPCFCTRKELRLLAAAPHVDDAGAPYPGTCRELNAAQREALFRSGRRAAVRLRCPGESVEFEDALLGPQSFRLEECGGDFALRRSDGVVAYQLAVAVDDALMGVNQVVRGRDILPSTPRQIALLRLLGHNAPQYAHIPLLLDGEGRRLAKRHRSLALRSLREQGVTPRRIVGLLSRLAGLNPRGVPVSPAELLPDFALERLPGTDQRVTDQDLRQLAP</sequence>
<evidence type="ECO:0000256" key="1">
    <source>
        <dbReference type="ARBA" id="ARBA00022598"/>
    </source>
</evidence>
<keyword evidence="4 7" id="KW-0862">Zinc</keyword>
<dbReference type="AlphaFoldDB" id="A0A6L5XMY2"/>
<comment type="function">
    <text evidence="7">Catalyzes the tRNA-independent activation of glutamate in presence of ATP and the subsequent transfer of glutamate onto a tRNA(Asp). Glutamate is transferred on the 2-amino-5-(4,5-dihydroxy-2-cyclopenten-1-yl) moiety of the queuosine in the wobble position of the QUC anticodon.</text>
</comment>
<dbReference type="GO" id="GO:0004818">
    <property type="term" value="F:glutamate-tRNA ligase activity"/>
    <property type="evidence" value="ECO:0007669"/>
    <property type="project" value="TreeGrafter"/>
</dbReference>
<name>A0A6L5XMY2_9BACT</name>
<proteinExistence type="inferred from homology"/>
<comment type="similarity">
    <text evidence="7">Belongs to the class-I aminoacyl-tRNA synthetase family. GluQ subfamily.</text>
</comment>
<organism evidence="10 11">
    <name type="scientific">Desulfovibrio porci</name>
    <dbReference type="NCBI Taxonomy" id="2605782"/>
    <lineage>
        <taxon>Bacteria</taxon>
        <taxon>Pseudomonadati</taxon>
        <taxon>Thermodesulfobacteriota</taxon>
        <taxon>Desulfovibrionia</taxon>
        <taxon>Desulfovibrionales</taxon>
        <taxon>Desulfovibrionaceae</taxon>
        <taxon>Desulfovibrio</taxon>
    </lineage>
</organism>
<feature type="short sequence motif" description="'HIGH' region" evidence="7">
    <location>
        <begin position="18"/>
        <end position="28"/>
    </location>
</feature>
<evidence type="ECO:0000313" key="10">
    <source>
        <dbReference type="EMBL" id="MSS28465.1"/>
    </source>
</evidence>
<dbReference type="GO" id="GO:0005524">
    <property type="term" value="F:ATP binding"/>
    <property type="evidence" value="ECO:0007669"/>
    <property type="project" value="UniProtKB-KW"/>
</dbReference>
<feature type="binding site" evidence="7">
    <location>
        <position position="142"/>
    </location>
    <ligand>
        <name>Zn(2+)</name>
        <dbReference type="ChEBI" id="CHEBI:29105"/>
    </ligand>
</feature>
<evidence type="ECO:0000256" key="2">
    <source>
        <dbReference type="ARBA" id="ARBA00022723"/>
    </source>
</evidence>
<feature type="binding site" evidence="7">
    <location>
        <position position="138"/>
    </location>
    <ligand>
        <name>Zn(2+)</name>
        <dbReference type="ChEBI" id="CHEBI:29105"/>
    </ligand>
</feature>
<dbReference type="Proteomes" id="UP000477488">
    <property type="component" value="Unassembled WGS sequence"/>
</dbReference>
<dbReference type="InterPro" id="IPR014729">
    <property type="entry name" value="Rossmann-like_a/b/a_fold"/>
</dbReference>
<dbReference type="NCBIfam" id="TIGR03838">
    <property type="entry name" value="queuosine_YadB"/>
    <property type="match status" value="1"/>
</dbReference>
<evidence type="ECO:0000256" key="4">
    <source>
        <dbReference type="ARBA" id="ARBA00022833"/>
    </source>
</evidence>
<evidence type="ECO:0000313" key="11">
    <source>
        <dbReference type="Proteomes" id="UP000477488"/>
    </source>
</evidence>
<dbReference type="GO" id="GO:0006424">
    <property type="term" value="P:glutamyl-tRNA aminoacylation"/>
    <property type="evidence" value="ECO:0007669"/>
    <property type="project" value="InterPro"/>
</dbReference>
<feature type="domain" description="Glutamyl/glutaminyl-tRNA synthetase class Ib catalytic" evidence="9">
    <location>
        <begin position="14"/>
        <end position="289"/>
    </location>
</feature>
<feature type="binding site" evidence="7">
    <location>
        <position position="221"/>
    </location>
    <ligand>
        <name>L-glutamate</name>
        <dbReference type="ChEBI" id="CHEBI:29985"/>
    </ligand>
</feature>
<dbReference type="SUPFAM" id="SSF52374">
    <property type="entry name" value="Nucleotidylyl transferase"/>
    <property type="match status" value="1"/>
</dbReference>
<dbReference type="Gene3D" id="3.40.50.620">
    <property type="entry name" value="HUPs"/>
    <property type="match status" value="1"/>
</dbReference>
<dbReference type="NCBIfam" id="NF004314">
    <property type="entry name" value="PRK05710.1-3"/>
    <property type="match status" value="1"/>
</dbReference>
<comment type="caution">
    <text evidence="10">The sequence shown here is derived from an EMBL/GenBank/DDBJ whole genome shotgun (WGS) entry which is preliminary data.</text>
</comment>
<dbReference type="EMBL" id="VUMH01000010">
    <property type="protein sequence ID" value="MSS28465.1"/>
    <property type="molecule type" value="Genomic_DNA"/>
</dbReference>
<feature type="binding site" evidence="7">
    <location>
        <position position="51"/>
    </location>
    <ligand>
        <name>L-glutamate</name>
        <dbReference type="ChEBI" id="CHEBI:29985"/>
    </ligand>
</feature>
<feature type="binding site" evidence="7">
    <location>
        <position position="262"/>
    </location>
    <ligand>
        <name>ATP</name>
        <dbReference type="ChEBI" id="CHEBI:30616"/>
    </ligand>
</feature>
<keyword evidence="11" id="KW-1185">Reference proteome</keyword>
<dbReference type="GO" id="GO:0008270">
    <property type="term" value="F:zinc ion binding"/>
    <property type="evidence" value="ECO:0007669"/>
    <property type="project" value="UniProtKB-UniRule"/>
</dbReference>
<dbReference type="PANTHER" id="PTHR43311:SF1">
    <property type="entry name" value="GLUTAMYL-Q TRNA(ASP) SYNTHETASE"/>
    <property type="match status" value="1"/>
</dbReference>
<evidence type="ECO:0000256" key="3">
    <source>
        <dbReference type="ARBA" id="ARBA00022741"/>
    </source>
</evidence>
<keyword evidence="5 7" id="KW-0067">ATP-binding</keyword>
<dbReference type="EC" id="6.1.1.-" evidence="7"/>
<dbReference type="GO" id="GO:0006400">
    <property type="term" value="P:tRNA modification"/>
    <property type="evidence" value="ECO:0007669"/>
    <property type="project" value="InterPro"/>
</dbReference>